<gene>
    <name evidence="6" type="ORF">JY651_46955</name>
</gene>
<evidence type="ECO:0000256" key="2">
    <source>
        <dbReference type="ARBA" id="ARBA00022840"/>
    </source>
</evidence>
<dbReference type="RefSeq" id="WP_206724148.1">
    <property type="nucleotide sequence ID" value="NZ_CP071090.1"/>
</dbReference>
<keyword evidence="1" id="KW-0547">Nucleotide-binding</keyword>
<dbReference type="Gene3D" id="1.10.8.60">
    <property type="match status" value="1"/>
</dbReference>
<comment type="similarity">
    <text evidence="3">Belongs to the AAA ATPase family. Highly divergent.</text>
</comment>
<evidence type="ECO:0000259" key="5">
    <source>
        <dbReference type="SMART" id="SM00382"/>
    </source>
</evidence>
<dbReference type="InterPro" id="IPR003593">
    <property type="entry name" value="AAA+_ATPase"/>
</dbReference>
<dbReference type="SUPFAM" id="SSF52540">
    <property type="entry name" value="P-loop containing nucleoside triphosphate hydrolases"/>
    <property type="match status" value="1"/>
</dbReference>
<dbReference type="CDD" id="cd19507">
    <property type="entry name" value="RecA-like_Ycf46-like"/>
    <property type="match status" value="1"/>
</dbReference>
<dbReference type="Gene3D" id="3.40.50.300">
    <property type="entry name" value="P-loop containing nucleotide triphosphate hydrolases"/>
    <property type="match status" value="1"/>
</dbReference>
<proteinExistence type="inferred from homology"/>
<evidence type="ECO:0000256" key="3">
    <source>
        <dbReference type="ARBA" id="ARBA00038088"/>
    </source>
</evidence>
<dbReference type="Proteomes" id="UP000662747">
    <property type="component" value="Chromosome"/>
</dbReference>
<dbReference type="PANTHER" id="PTHR42960:SF1">
    <property type="entry name" value="YCF46 PROTEIN"/>
    <property type="match status" value="1"/>
</dbReference>
<evidence type="ECO:0000313" key="7">
    <source>
        <dbReference type="Proteomes" id="UP000662747"/>
    </source>
</evidence>
<evidence type="ECO:0000313" key="6">
    <source>
        <dbReference type="EMBL" id="QSQ22573.1"/>
    </source>
</evidence>
<accession>A0ABX7NVT4</accession>
<reference evidence="6 7" key="1">
    <citation type="submission" date="2021-02" db="EMBL/GenBank/DDBJ databases">
        <title>De Novo genome assembly of isolated myxobacteria.</title>
        <authorList>
            <person name="Stevens D.C."/>
        </authorList>
    </citation>
    <scope>NUCLEOTIDE SEQUENCE [LARGE SCALE GENOMIC DNA]</scope>
    <source>
        <strain evidence="7">SCPEA02</strain>
    </source>
</reference>
<dbReference type="SMART" id="SM00382">
    <property type="entry name" value="AAA"/>
    <property type="match status" value="1"/>
</dbReference>
<dbReference type="PANTHER" id="PTHR42960">
    <property type="entry name" value="YCF46 PROTEIN"/>
    <property type="match status" value="1"/>
</dbReference>
<dbReference type="InterPro" id="IPR003959">
    <property type="entry name" value="ATPase_AAA_core"/>
</dbReference>
<dbReference type="InterPro" id="IPR052381">
    <property type="entry name" value="AAA_domain_protein"/>
</dbReference>
<evidence type="ECO:0000256" key="4">
    <source>
        <dbReference type="ARBA" id="ARBA00040480"/>
    </source>
</evidence>
<feature type="domain" description="AAA+ ATPase" evidence="5">
    <location>
        <begin position="280"/>
        <end position="417"/>
    </location>
</feature>
<organism evidence="6 7">
    <name type="scientific">Pyxidicoccus parkwayensis</name>
    <dbReference type="NCBI Taxonomy" id="2813578"/>
    <lineage>
        <taxon>Bacteria</taxon>
        <taxon>Pseudomonadati</taxon>
        <taxon>Myxococcota</taxon>
        <taxon>Myxococcia</taxon>
        <taxon>Myxococcales</taxon>
        <taxon>Cystobacterineae</taxon>
        <taxon>Myxococcaceae</taxon>
        <taxon>Pyxidicoccus</taxon>
    </lineage>
</organism>
<sequence>MSSTPIDPARAPRVSEPWLEELDVLVRARYPLLYLVSWEEHRVDAVLAELARTHGKALFHWSITRGLRNVGTSRTAPLPEDTRSPLDALTAIEKLGEPALVVLKDFHPYLEEKGVVRALRELAHFLKSTFTTVILLSPALQIPIELEKEVSVVDVPLPGYNDLLRLLKEIVALVRRSNKATVELSREHADQLIKAALGLTLSEAENAFAKAIATDGKLGPEDIPRIQDEKRQVIRKSGLLEYYPPEESLGNVGGLTNLKAWLSQRTAAFGERARQFGLPEPRGLLLLGVQGCGKSLTAKAVSAHWNLPLLRLDMGRIFSGLIGSSEENLRKAIRVAESVAPVVLWVDEIEKGLSGVASSSTGDSGVSARVFGTLLTWLQEKTAPVFVVATANRIDGLPPEVLRKGRFDEIFFIDLPEQAERQDIFRIHLSRRKREPSAYDVDELATLTTGFSGAEIEQVVIAGLYEAFAEGKELAQQHLVRAVHDTFPLSVTMGDEIGRLREWARGRTRPASTHAPPGSAR</sequence>
<dbReference type="Pfam" id="PF00004">
    <property type="entry name" value="AAA"/>
    <property type="match status" value="1"/>
</dbReference>
<keyword evidence="7" id="KW-1185">Reference proteome</keyword>
<dbReference type="EMBL" id="CP071090">
    <property type="protein sequence ID" value="QSQ22573.1"/>
    <property type="molecule type" value="Genomic_DNA"/>
</dbReference>
<evidence type="ECO:0000256" key="1">
    <source>
        <dbReference type="ARBA" id="ARBA00022741"/>
    </source>
</evidence>
<dbReference type="InterPro" id="IPR027417">
    <property type="entry name" value="P-loop_NTPase"/>
</dbReference>
<keyword evidence="2" id="KW-0067">ATP-binding</keyword>
<protein>
    <recommendedName>
        <fullName evidence="4">Uncharacterized AAA domain-containing protein ycf46</fullName>
    </recommendedName>
</protein>
<name>A0ABX7NVT4_9BACT</name>